<reference evidence="6" key="2">
    <citation type="submission" date="2025-08" db="UniProtKB">
        <authorList>
            <consortium name="Ensembl"/>
        </authorList>
    </citation>
    <scope>IDENTIFICATION</scope>
</reference>
<accession>A0A3B5JYM6</accession>
<dbReference type="GO" id="GO:0005576">
    <property type="term" value="C:extracellular region"/>
    <property type="evidence" value="ECO:0007669"/>
    <property type="project" value="UniProtKB-SubCell"/>
</dbReference>
<evidence type="ECO:0000313" key="7">
    <source>
        <dbReference type="Proteomes" id="UP000005226"/>
    </source>
</evidence>
<feature type="signal peptide" evidence="5">
    <location>
        <begin position="1"/>
        <end position="19"/>
    </location>
</feature>
<comment type="similarity">
    <text evidence="2">Belongs to the beta-microseminoprotein family.</text>
</comment>
<proteinExistence type="inferred from homology"/>
<comment type="subcellular location">
    <subcellularLocation>
        <location evidence="1">Secreted</location>
    </subcellularLocation>
</comment>
<reference evidence="6" key="3">
    <citation type="submission" date="2025-09" db="UniProtKB">
        <authorList>
            <consortium name="Ensembl"/>
        </authorList>
    </citation>
    <scope>IDENTIFICATION</scope>
</reference>
<sequence length="98" mass="10743">KYLLALAVLTFAQVSPSHAFYMTHCMDETDGTWHAIGSSWRDSECMDCTCAGCCSAFSIPSSFDDDCISVFDKVACEYKVYKKDNPSISCPIYGAVGK</sequence>
<dbReference type="Proteomes" id="UP000005226">
    <property type="component" value="Chromosome 21"/>
</dbReference>
<organism evidence="6 7">
    <name type="scientific">Takifugu rubripes</name>
    <name type="common">Japanese pufferfish</name>
    <name type="synonym">Fugu rubripes</name>
    <dbReference type="NCBI Taxonomy" id="31033"/>
    <lineage>
        <taxon>Eukaryota</taxon>
        <taxon>Metazoa</taxon>
        <taxon>Chordata</taxon>
        <taxon>Craniata</taxon>
        <taxon>Vertebrata</taxon>
        <taxon>Euteleostomi</taxon>
        <taxon>Actinopterygii</taxon>
        <taxon>Neopterygii</taxon>
        <taxon>Teleostei</taxon>
        <taxon>Neoteleostei</taxon>
        <taxon>Acanthomorphata</taxon>
        <taxon>Eupercaria</taxon>
        <taxon>Tetraodontiformes</taxon>
        <taxon>Tetradontoidea</taxon>
        <taxon>Tetraodontidae</taxon>
        <taxon>Takifugu</taxon>
    </lineage>
</organism>
<dbReference type="InterPro" id="IPR008735">
    <property type="entry name" value="PSP94"/>
</dbReference>
<reference evidence="6 7" key="1">
    <citation type="journal article" date="2011" name="Genome Biol. Evol.">
        <title>Integration of the genetic map and genome assembly of fugu facilitates insights into distinct features of genome evolution in teleosts and mammals.</title>
        <authorList>
            <person name="Kai W."/>
            <person name="Kikuchi K."/>
            <person name="Tohari S."/>
            <person name="Chew A.K."/>
            <person name="Tay A."/>
            <person name="Fujiwara A."/>
            <person name="Hosoya S."/>
            <person name="Suetake H."/>
            <person name="Naruse K."/>
            <person name="Brenner S."/>
            <person name="Suzuki Y."/>
            <person name="Venkatesh B."/>
        </authorList>
    </citation>
    <scope>NUCLEOTIDE SEQUENCE [LARGE SCALE GENOMIC DNA]</scope>
</reference>
<dbReference type="Ensembl" id="ENSTRUT00000050635.2">
    <property type="protein sequence ID" value="ENSTRUP00000048085.2"/>
    <property type="gene ID" value="ENSTRUG00000022917.2"/>
</dbReference>
<dbReference type="PANTHER" id="PTHR10500">
    <property type="entry name" value="BETA-MICROSEMINOPROTEIN"/>
    <property type="match status" value="1"/>
</dbReference>
<keyword evidence="4" id="KW-1015">Disulfide bond</keyword>
<evidence type="ECO:0000256" key="1">
    <source>
        <dbReference type="ARBA" id="ARBA00004613"/>
    </source>
</evidence>
<evidence type="ECO:0000256" key="4">
    <source>
        <dbReference type="ARBA" id="ARBA00023157"/>
    </source>
</evidence>
<keyword evidence="5" id="KW-0732">Signal</keyword>
<evidence type="ECO:0000256" key="3">
    <source>
        <dbReference type="ARBA" id="ARBA00022525"/>
    </source>
</evidence>
<name>A0A3B5JYM6_TAKRU</name>
<dbReference type="AlphaFoldDB" id="A0A3B5JYM6"/>
<evidence type="ECO:0000313" key="6">
    <source>
        <dbReference type="Ensembl" id="ENSTRUP00000048085.2"/>
    </source>
</evidence>
<dbReference type="GeneTree" id="ENSGT01050000245123"/>
<keyword evidence="7" id="KW-1185">Reference proteome</keyword>
<keyword evidence="3" id="KW-0964">Secreted</keyword>
<dbReference type="InParanoid" id="A0A3B5JYM6"/>
<dbReference type="Pfam" id="PF05825">
    <property type="entry name" value="PSP94"/>
    <property type="match status" value="1"/>
</dbReference>
<evidence type="ECO:0000256" key="5">
    <source>
        <dbReference type="SAM" id="SignalP"/>
    </source>
</evidence>
<feature type="chain" id="PRO_5025403927" description="Beta-microseminoprotein" evidence="5">
    <location>
        <begin position="20"/>
        <end position="98"/>
    </location>
</feature>
<evidence type="ECO:0008006" key="8">
    <source>
        <dbReference type="Google" id="ProtNLM"/>
    </source>
</evidence>
<protein>
    <recommendedName>
        <fullName evidence="8">Beta-microseminoprotein</fullName>
    </recommendedName>
</protein>
<dbReference type="OMA" id="MTHCQDD"/>
<dbReference type="Gene3D" id="2.60.40.1900">
    <property type="entry name" value="Beta-microseminoprotein (PSP94) domain"/>
    <property type="match status" value="1"/>
</dbReference>
<dbReference type="PANTHER" id="PTHR10500:SF7">
    <property type="entry name" value="BETA-MICROSEMINOPROTEIN"/>
    <property type="match status" value="1"/>
</dbReference>
<evidence type="ECO:0000256" key="2">
    <source>
        <dbReference type="ARBA" id="ARBA00010352"/>
    </source>
</evidence>